<dbReference type="OMA" id="FHDAPEE"/>
<gene>
    <name evidence="3" type="ORF">LOAG_17132</name>
</gene>
<sequence>MDELEDDRTVQVNGTNMDETITMVVDDNAGLNEEPLHTESSQVVTVIGSIGSEAVLDEMKTGEQSEVKGMEEGLTSEEQQGINKLNATETMEQAVAKVEAEDDLDRNEINEAGIEEEKPVQMMGEEAVEEQVVEDRTEDQVPDITGTDNADVMATSMDSIEELPTSEEQVVEISALAEQEVKPSIESETSSMVLAPSTEAEALSEEERSAIDPEFEARQEVNETEAVQEKEEALAEEVTAVDAEASKEGDETKELPTEQNSAVSEAKPKKLEIEDVGEAQLEVGQAEQELKHTEPLGITEVIQEVIMEQSLATNESEAVVDEMSGAGAEETKKEDLDNERNESDNIELLNEEQQSKVSDNEAEGNSFASALPPEEKSETIHSSRTSSLKFEEANDGPMVTPLIANQEFNFDEEKPFSKKSITEDKVLSRKSTIEGKSPSRKTSAMGEELPSRKVSTVEGKVLSRETSVTEDEKPQSRKTSEVKEKKVSSRKSSTVQEAKTLSRKTSETEEKVSSRKTSAVEEEKVASRKSSATQERVPTRKISLEMEEKAPSRKTSKMTSVEEENSEVKELSPEPAGAPQSVRAEKTKIANTEVTESKVESKLEPIAEPGPGTKKAVIEVGEAETIAEVPTEGLNDEVPFEDATAEDVKDDVKRVSEAEKENEAAKYNAVDERESPPPTRQIISSPPRMRSPSPSRKRQERSPSPVTREASRGSTCRSYDQDTHRQRGPPPRMPSYLSFSSYTPVEKAAYSPISPWVQNAAQKYRNDYTAVSTYKLPSMYTSIFDDIVSSGPFSSSLYSANRLLERSRSRSRELRNALRSKRSTSNYYRYTSNYATPPLRTRDYSTPPLSSVGRSSSRSGSFISFMEYNRQKQYELARSSSRLSTLGGLSRASSRSNVDMFYDTERLSRVDSYVRDLNRNVEYVFPSTYDKYRSPSRAYLPQEYTPVNGYRAYNSPLRHSVLYTNPYIYNPISVSHNLYENRIAELQRSLSRERLARERMKAKYKTLSDKLDQACRQMDLLRTSSSSSIRGGMGTYSVYTHNYPYF</sequence>
<feature type="compositionally biased region" description="Basic and acidic residues" evidence="2">
    <location>
        <begin position="595"/>
        <end position="605"/>
    </location>
</feature>
<dbReference type="EMBL" id="JH712108">
    <property type="protein sequence ID" value="EJD75795.1"/>
    <property type="molecule type" value="Genomic_DNA"/>
</dbReference>
<evidence type="ECO:0000256" key="1">
    <source>
        <dbReference type="SAM" id="Coils"/>
    </source>
</evidence>
<feature type="compositionally biased region" description="Basic and acidic residues" evidence="2">
    <location>
        <begin position="504"/>
        <end position="526"/>
    </location>
</feature>
<feature type="compositionally biased region" description="Basic and acidic residues" evidence="2">
    <location>
        <begin position="329"/>
        <end position="343"/>
    </location>
</feature>
<feature type="compositionally biased region" description="Basic and acidic residues" evidence="2">
    <location>
        <begin position="542"/>
        <end position="551"/>
    </location>
</feature>
<organism evidence="3">
    <name type="scientific">Loa loa</name>
    <name type="common">Eye worm</name>
    <name type="synonym">Filaria loa</name>
    <dbReference type="NCBI Taxonomy" id="7209"/>
    <lineage>
        <taxon>Eukaryota</taxon>
        <taxon>Metazoa</taxon>
        <taxon>Ecdysozoa</taxon>
        <taxon>Nematoda</taxon>
        <taxon>Chromadorea</taxon>
        <taxon>Rhabditida</taxon>
        <taxon>Spirurina</taxon>
        <taxon>Spiruromorpha</taxon>
        <taxon>Filarioidea</taxon>
        <taxon>Onchocercidae</taxon>
        <taxon>Loa</taxon>
    </lineage>
</organism>
<name>A0A1S0UJP1_LOALO</name>
<feature type="compositionally biased region" description="Basic and acidic residues" evidence="2">
    <location>
        <begin position="244"/>
        <end position="256"/>
    </location>
</feature>
<dbReference type="CTD" id="9942964"/>
<feature type="compositionally biased region" description="Low complexity" evidence="2">
    <location>
        <begin position="684"/>
        <end position="694"/>
    </location>
</feature>
<accession>A0A1S0UJP1</accession>
<feature type="coiled-coil region" evidence="1">
    <location>
        <begin position="976"/>
        <end position="1017"/>
    </location>
</feature>
<dbReference type="InParanoid" id="A0A1S0UJP1"/>
<keyword evidence="1" id="KW-0175">Coiled coil</keyword>
<feature type="compositionally biased region" description="Basic and acidic residues" evidence="2">
    <location>
        <begin position="205"/>
        <end position="233"/>
    </location>
</feature>
<protein>
    <submittedName>
        <fullName evidence="3">Uncharacterized protein</fullName>
    </submittedName>
</protein>
<dbReference type="KEGG" id="loa:LOAG_17132"/>
<reference evidence="3" key="1">
    <citation type="submission" date="2012-04" db="EMBL/GenBank/DDBJ databases">
        <title>The Genome Sequence of Loa loa.</title>
        <authorList>
            <consortium name="The Broad Institute Genome Sequencing Platform"/>
            <consortium name="Broad Institute Genome Sequencing Center for Infectious Disease"/>
            <person name="Nutman T.B."/>
            <person name="Fink D.L."/>
            <person name="Russ C."/>
            <person name="Young S."/>
            <person name="Zeng Q."/>
            <person name="Gargeya S."/>
            <person name="Alvarado L."/>
            <person name="Berlin A."/>
            <person name="Chapman S.B."/>
            <person name="Chen Z."/>
            <person name="Freedman E."/>
            <person name="Gellesch M."/>
            <person name="Goldberg J."/>
            <person name="Griggs A."/>
            <person name="Gujja S."/>
            <person name="Heilman E.R."/>
            <person name="Heiman D."/>
            <person name="Howarth C."/>
            <person name="Mehta T."/>
            <person name="Neiman D."/>
            <person name="Pearson M."/>
            <person name="Roberts A."/>
            <person name="Saif S."/>
            <person name="Shea T."/>
            <person name="Shenoy N."/>
            <person name="Sisk P."/>
            <person name="Stolte C."/>
            <person name="Sykes S."/>
            <person name="White J."/>
            <person name="Yandava C."/>
            <person name="Haas B."/>
            <person name="Henn M.R."/>
            <person name="Nusbaum C."/>
            <person name="Birren B."/>
        </authorList>
    </citation>
    <scope>NUCLEOTIDE SEQUENCE [LARGE SCALE GENOMIC DNA]</scope>
</reference>
<evidence type="ECO:0000256" key="2">
    <source>
        <dbReference type="SAM" id="MobiDB-lite"/>
    </source>
</evidence>
<feature type="compositionally biased region" description="Acidic residues" evidence="2">
    <location>
        <begin position="634"/>
        <end position="645"/>
    </location>
</feature>
<feature type="region of interest" description="Disordered" evidence="2">
    <location>
        <begin position="829"/>
        <end position="858"/>
    </location>
</feature>
<feature type="compositionally biased region" description="Basic and acidic residues" evidence="2">
    <location>
        <begin position="646"/>
        <end position="675"/>
    </location>
</feature>
<dbReference type="OrthoDB" id="5870358at2759"/>
<feature type="region of interest" description="Disordered" evidence="2">
    <location>
        <begin position="313"/>
        <end position="738"/>
    </location>
</feature>
<feature type="region of interest" description="Disordered" evidence="2">
    <location>
        <begin position="179"/>
        <end position="271"/>
    </location>
</feature>
<feature type="compositionally biased region" description="Basic and acidic residues" evidence="2">
    <location>
        <begin position="470"/>
        <end position="487"/>
    </location>
</feature>
<evidence type="ECO:0000313" key="3">
    <source>
        <dbReference type="EMBL" id="EJD75795.1"/>
    </source>
</evidence>
<feature type="compositionally biased region" description="Basic and acidic residues" evidence="2">
    <location>
        <begin position="411"/>
        <end position="433"/>
    </location>
</feature>
<dbReference type="AlphaFoldDB" id="A0A1S0UJP1"/>
<dbReference type="RefSeq" id="XP_020306633.1">
    <property type="nucleotide sequence ID" value="XM_020449790.1"/>
</dbReference>
<proteinExistence type="predicted"/>
<dbReference type="GeneID" id="9942964"/>